<comment type="similarity">
    <text evidence="1">Belongs to the protein-tyrosine phosphatase family. Non-receptor class myotubularin subfamily.</text>
</comment>
<dbReference type="InterPro" id="IPR010569">
    <property type="entry name" value="Myotubularin-like_Pase_dom"/>
</dbReference>
<feature type="compositionally biased region" description="Polar residues" evidence="4">
    <location>
        <begin position="912"/>
        <end position="922"/>
    </location>
</feature>
<dbReference type="InterPro" id="IPR011993">
    <property type="entry name" value="PH-like_dom_sf"/>
</dbReference>
<name>A0AB34KIX1_9PEZI</name>
<dbReference type="PANTHER" id="PTHR10807">
    <property type="entry name" value="MYOTUBULARIN-RELATED"/>
    <property type="match status" value="1"/>
</dbReference>
<dbReference type="GO" id="GO:0016020">
    <property type="term" value="C:membrane"/>
    <property type="evidence" value="ECO:0007669"/>
    <property type="project" value="TreeGrafter"/>
</dbReference>
<dbReference type="GO" id="GO:0046856">
    <property type="term" value="P:phosphatidylinositol dephosphorylation"/>
    <property type="evidence" value="ECO:0007669"/>
    <property type="project" value="TreeGrafter"/>
</dbReference>
<evidence type="ECO:0000256" key="4">
    <source>
        <dbReference type="SAM" id="MobiDB-lite"/>
    </source>
</evidence>
<dbReference type="Gene3D" id="2.30.29.30">
    <property type="entry name" value="Pleckstrin-homology domain (PH domain)/Phosphotyrosine-binding domain (PTB)"/>
    <property type="match status" value="1"/>
</dbReference>
<evidence type="ECO:0000256" key="3">
    <source>
        <dbReference type="PIRSR" id="PIRSR630564-2"/>
    </source>
</evidence>
<feature type="compositionally biased region" description="Low complexity" evidence="4">
    <location>
        <begin position="648"/>
        <end position="657"/>
    </location>
</feature>
<dbReference type="PROSITE" id="PS00383">
    <property type="entry name" value="TYR_PHOSPHATASE_1"/>
    <property type="match status" value="1"/>
</dbReference>
<dbReference type="RefSeq" id="XP_069228118.1">
    <property type="nucleotide sequence ID" value="XM_069374850.1"/>
</dbReference>
<dbReference type="Proteomes" id="UP000803884">
    <property type="component" value="Unassembled WGS sequence"/>
</dbReference>
<feature type="binding site" evidence="3">
    <location>
        <begin position="540"/>
        <end position="546"/>
    </location>
    <ligand>
        <name>substrate</name>
    </ligand>
</feature>
<dbReference type="SUPFAM" id="SSF52799">
    <property type="entry name" value="(Phosphotyrosine protein) phosphatases II"/>
    <property type="match status" value="1"/>
</dbReference>
<dbReference type="InterPro" id="IPR029021">
    <property type="entry name" value="Prot-tyrosine_phosphatase-like"/>
</dbReference>
<feature type="region of interest" description="Disordered" evidence="4">
    <location>
        <begin position="368"/>
        <end position="390"/>
    </location>
</feature>
<feature type="compositionally biased region" description="Low complexity" evidence="4">
    <location>
        <begin position="668"/>
        <end position="683"/>
    </location>
</feature>
<evidence type="ECO:0000256" key="2">
    <source>
        <dbReference type="PIRSR" id="PIRSR630564-1"/>
    </source>
</evidence>
<feature type="region of interest" description="Disordered" evidence="4">
    <location>
        <begin position="124"/>
        <end position="190"/>
    </location>
</feature>
<feature type="region of interest" description="Disordered" evidence="4">
    <location>
        <begin position="912"/>
        <end position="946"/>
    </location>
</feature>
<comment type="caution">
    <text evidence="6">The sequence shown here is derived from an EMBL/GenBank/DDBJ whole genome shotgun (WGS) entry which is preliminary data.</text>
</comment>
<feature type="region of interest" description="Disordered" evidence="4">
    <location>
        <begin position="42"/>
        <end position="106"/>
    </location>
</feature>
<dbReference type="GO" id="GO:0005737">
    <property type="term" value="C:cytoplasm"/>
    <property type="evidence" value="ECO:0007669"/>
    <property type="project" value="TreeGrafter"/>
</dbReference>
<feature type="binding site" evidence="3">
    <location>
        <begin position="476"/>
        <end position="477"/>
    </location>
    <ligand>
        <name>substrate</name>
    </ligand>
</feature>
<feature type="compositionally biased region" description="Polar residues" evidence="4">
    <location>
        <begin position="46"/>
        <end position="87"/>
    </location>
</feature>
<feature type="compositionally biased region" description="Polar residues" evidence="4">
    <location>
        <begin position="368"/>
        <end position="384"/>
    </location>
</feature>
<evidence type="ECO:0000259" key="5">
    <source>
        <dbReference type="PROSITE" id="PS51339"/>
    </source>
</evidence>
<gene>
    <name evidence="6" type="ORF">WHR41_06245</name>
</gene>
<dbReference type="AlphaFoldDB" id="A0AB34KIX1"/>
<feature type="region of interest" description="Disordered" evidence="4">
    <location>
        <begin position="863"/>
        <end position="888"/>
    </location>
</feature>
<evidence type="ECO:0000313" key="7">
    <source>
        <dbReference type="Proteomes" id="UP000803884"/>
    </source>
</evidence>
<dbReference type="GeneID" id="96007688"/>
<dbReference type="InterPro" id="IPR016130">
    <property type="entry name" value="Tyr_Pase_AS"/>
</dbReference>
<dbReference type="GO" id="GO:0004438">
    <property type="term" value="F:phosphatidylinositol-3-phosphate phosphatase activity"/>
    <property type="evidence" value="ECO:0007669"/>
    <property type="project" value="TreeGrafter"/>
</dbReference>
<organism evidence="6 7">
    <name type="scientific">Cladosporium halotolerans</name>
    <dbReference type="NCBI Taxonomy" id="1052096"/>
    <lineage>
        <taxon>Eukaryota</taxon>
        <taxon>Fungi</taxon>
        <taxon>Dikarya</taxon>
        <taxon>Ascomycota</taxon>
        <taxon>Pezizomycotina</taxon>
        <taxon>Dothideomycetes</taxon>
        <taxon>Dothideomycetidae</taxon>
        <taxon>Cladosporiales</taxon>
        <taxon>Cladosporiaceae</taxon>
        <taxon>Cladosporium</taxon>
    </lineage>
</organism>
<accession>A0AB34KIX1</accession>
<feature type="active site" description="Phosphocysteine intermediate" evidence="2">
    <location>
        <position position="540"/>
    </location>
</feature>
<evidence type="ECO:0000313" key="6">
    <source>
        <dbReference type="EMBL" id="KAL1585012.1"/>
    </source>
</evidence>
<sequence>MAGGSGDSQDLRFKNVSLHRRGKPENGTLYFTRHHLIFSYYPGSPPNGNGSAQTAQGHSRGSSTADVQSAKPASNTNAGDAGSQPTAVRTEGSSKSKTPKPRSKEVYIPYPLVSHCTLRPSHAQNAALRPPGIDNSFDSTDDDDEMFPPTYGTSYSARPSTDSANLSAYASPRRPASPVPSGVDFSTVGGSGRPPAIRLRCKDFQILAFHFNPTTSDKTADEAARQAFFSLRSRCCVDKVNELYAFHFKPPPEERAAGGQPYDARREFARMGISPKAAEGPGAAWRISDINQDYSYSSTYPNTLCVPRTVSDNMLKYGGTFRKKARIPALAYLHSNGGSITRSSQPMVGMQGKRNPQDERLVSAIFSSHTPPLTSPEDSPSQQPTEDHGAADALDSDVSKLHLSKSESALDESFEDQVVTPRKRIYGSTRQNVIADARPKLNMLANRATGGGIENPAYYAGHNDMPIEVSFLNIANIHVMRSSLDKVIESLGNSDYLDLPPNQELLRKSAWLTHIGGLLDGAEMVARVVGLGGSHVLVHCSDGWDRTSQISALAQIMLDPHYRTLDGFITLVQKDFLSFGHKFRDRDGIEGSEKWFEIENERIAPARSREDRGSEPNNLQALSTKALSGAKSWFEKNKGSLFKQPNASRDSLPDSRPTSPPPLPPNPLLHSTPNSTPKPAPAAADEKKTMDPREVSPIFHQLLDAVFQLQHQHPAAFEFNERFLRRLYYQVYAGQYGEFLFNCERERAAPEHQKLPSVWGYFRARRAEFTNAEFVEGKARDDPLLFPRRRGVEREVEVRWWSMLFGRKDEEMNVPRALEQAPAQAGPEARSASVGAAEVLAASVGAAAPVSSVPEVGGMIEEESAAPAPPAVRSSGEGDVLKRPAMASQETDVDVLARYAGGGTSSAEQVQMQAQGSEQATSGDPLGLSTDEPQARQQQQRAAGGKMDFAAFAQQNAFRDA</sequence>
<reference evidence="6 7" key="1">
    <citation type="journal article" date="2020" name="Microbiol. Resour. Announc.">
        <title>Draft Genome Sequence of a Cladosporium Species Isolated from the Mesophotic Ascidian Didemnum maculosum.</title>
        <authorList>
            <person name="Gioti A."/>
            <person name="Siaperas R."/>
            <person name="Nikolaivits E."/>
            <person name="Le Goff G."/>
            <person name="Ouazzani J."/>
            <person name="Kotoulas G."/>
            <person name="Topakas E."/>
        </authorList>
    </citation>
    <scope>NUCLEOTIDE SEQUENCE [LARGE SCALE GENOMIC DNA]</scope>
    <source>
        <strain evidence="6 7">TM138-S3</strain>
    </source>
</reference>
<protein>
    <recommendedName>
        <fullName evidence="5">Myotubularin phosphatase domain-containing protein</fullName>
    </recommendedName>
</protein>
<evidence type="ECO:0000256" key="1">
    <source>
        <dbReference type="ARBA" id="ARBA00007471"/>
    </source>
</evidence>
<feature type="region of interest" description="Disordered" evidence="4">
    <location>
        <begin position="641"/>
        <end position="690"/>
    </location>
</feature>
<dbReference type="PROSITE" id="PS51339">
    <property type="entry name" value="PPASE_MYOTUBULARIN"/>
    <property type="match status" value="1"/>
</dbReference>
<feature type="compositionally biased region" description="Polar residues" evidence="4">
    <location>
        <begin position="151"/>
        <end position="166"/>
    </location>
</feature>
<proteinExistence type="inferred from homology"/>
<dbReference type="EMBL" id="JAAQHG020000022">
    <property type="protein sequence ID" value="KAL1585012.1"/>
    <property type="molecule type" value="Genomic_DNA"/>
</dbReference>
<feature type="compositionally biased region" description="Pro residues" evidence="4">
    <location>
        <begin position="658"/>
        <end position="667"/>
    </location>
</feature>
<feature type="domain" description="Myotubularin phosphatase" evidence="5">
    <location>
        <begin position="258"/>
        <end position="805"/>
    </location>
</feature>
<feature type="region of interest" description="Disordered" evidence="4">
    <location>
        <begin position="1"/>
        <end position="27"/>
    </location>
</feature>
<feature type="compositionally biased region" description="Low complexity" evidence="4">
    <location>
        <begin position="167"/>
        <end position="181"/>
    </location>
</feature>
<dbReference type="InterPro" id="IPR030564">
    <property type="entry name" value="Myotubularin"/>
</dbReference>
<dbReference type="Pfam" id="PF06602">
    <property type="entry name" value="Myotub-related"/>
    <property type="match status" value="1"/>
</dbReference>
<keyword evidence="7" id="KW-1185">Reference proteome</keyword>
<dbReference type="PANTHER" id="PTHR10807:SF128">
    <property type="entry name" value="PHOSPHATIDYLINOSITOL-3,5-BISPHOSPHATE 3-PHOSPHATASE"/>
    <property type="match status" value="1"/>
</dbReference>